<dbReference type="CDD" id="cd22162">
    <property type="entry name" value="F-box_AtSKIP3-like"/>
    <property type="match status" value="1"/>
</dbReference>
<sequence>MAASTTAAAAAPPSSCEIARLPEDLLAASIARTTPRDACRAAAVSPAFRASADSDAVWSSFLPRDLPPLADGELSPAPPTKKALYMRLSDSGNPLLLADRLMSMWLDRESGAKCYMLSARALFIVWGDTPEYWRWIPLTDSRFSEGAELQDVCWLEIRGKIHCKMLSQNSTYAVYMVFKILDESYGLDYPPQEAAVVIRESKLTRQVCLQGYENEGENEEEVPQNYRPLMVPVMRGGLRRRNRRLPHGVTVPKKRADGWLEMEMGEFTNEADDDGWLEMEMGEFTNEADEDGEVSISLTETRGGNWKKGLIVQGIEIRAKK</sequence>
<dbReference type="PANTHER" id="PTHR32278:SF111">
    <property type="entry name" value="F-BOX PROTEIN PP2-B12-RELATED"/>
    <property type="match status" value="1"/>
</dbReference>
<dbReference type="Pfam" id="PF14299">
    <property type="entry name" value="PP2"/>
    <property type="match status" value="2"/>
</dbReference>
<dbReference type="Proteomes" id="UP001497457">
    <property type="component" value="Chromosome 4rd"/>
</dbReference>
<evidence type="ECO:0000313" key="1">
    <source>
        <dbReference type="EMBL" id="CAL5056407.1"/>
    </source>
</evidence>
<reference evidence="1" key="1">
    <citation type="submission" date="2024-10" db="EMBL/GenBank/DDBJ databases">
        <authorList>
            <person name="Ryan C."/>
        </authorList>
    </citation>
    <scope>NUCLEOTIDE SEQUENCE [LARGE SCALE GENOMIC DNA]</scope>
</reference>
<organism evidence="1 2">
    <name type="scientific">Urochloa decumbens</name>
    <dbReference type="NCBI Taxonomy" id="240449"/>
    <lineage>
        <taxon>Eukaryota</taxon>
        <taxon>Viridiplantae</taxon>
        <taxon>Streptophyta</taxon>
        <taxon>Embryophyta</taxon>
        <taxon>Tracheophyta</taxon>
        <taxon>Spermatophyta</taxon>
        <taxon>Magnoliopsida</taxon>
        <taxon>Liliopsida</taxon>
        <taxon>Poales</taxon>
        <taxon>Poaceae</taxon>
        <taxon>PACMAD clade</taxon>
        <taxon>Panicoideae</taxon>
        <taxon>Panicodae</taxon>
        <taxon>Paniceae</taxon>
        <taxon>Melinidinae</taxon>
        <taxon>Urochloa</taxon>
    </lineage>
</organism>
<name>A0ABC9EFG6_9POAL</name>
<keyword evidence="2" id="KW-1185">Reference proteome</keyword>
<dbReference type="AlphaFoldDB" id="A0ABC9EFG6"/>
<accession>A0ABC9EFG6</accession>
<dbReference type="SUPFAM" id="SSF81383">
    <property type="entry name" value="F-box domain"/>
    <property type="match status" value="1"/>
</dbReference>
<gene>
    <name evidence="1" type="ORF">URODEC1_LOCUS95015</name>
</gene>
<dbReference type="InterPro" id="IPR036047">
    <property type="entry name" value="F-box-like_dom_sf"/>
</dbReference>
<dbReference type="EMBL" id="OZ075114">
    <property type="protein sequence ID" value="CAL5056407.1"/>
    <property type="molecule type" value="Genomic_DNA"/>
</dbReference>
<evidence type="ECO:0008006" key="3">
    <source>
        <dbReference type="Google" id="ProtNLM"/>
    </source>
</evidence>
<proteinExistence type="predicted"/>
<evidence type="ECO:0000313" key="2">
    <source>
        <dbReference type="Proteomes" id="UP001497457"/>
    </source>
</evidence>
<protein>
    <recommendedName>
        <fullName evidence="3">F-box domain-containing protein</fullName>
    </recommendedName>
</protein>
<dbReference type="InterPro" id="IPR025886">
    <property type="entry name" value="PP2-like"/>
</dbReference>
<dbReference type="PANTHER" id="PTHR32278">
    <property type="entry name" value="F-BOX DOMAIN-CONTAINING PROTEIN"/>
    <property type="match status" value="1"/>
</dbReference>